<dbReference type="AlphaFoldDB" id="A0A1G6C1U2"/>
<reference evidence="3 4" key="1">
    <citation type="submission" date="2016-10" db="EMBL/GenBank/DDBJ databases">
        <authorList>
            <person name="de Groot N.N."/>
        </authorList>
    </citation>
    <scope>NUCLEOTIDE SEQUENCE [LARGE SCALE GENOMIC DNA]</scope>
    <source>
        <strain evidence="3 4">ASO4-2</strain>
    </source>
</reference>
<proteinExistence type="inferred from homology"/>
<evidence type="ECO:0000313" key="3">
    <source>
        <dbReference type="EMBL" id="SDB26832.1"/>
    </source>
</evidence>
<dbReference type="InterPro" id="IPR004401">
    <property type="entry name" value="YbaB/EbfC"/>
</dbReference>
<keyword evidence="2" id="KW-0963">Cytoplasm</keyword>
<dbReference type="GO" id="GO:0003677">
    <property type="term" value="F:DNA binding"/>
    <property type="evidence" value="ECO:0007669"/>
    <property type="project" value="UniProtKB-UniRule"/>
</dbReference>
<gene>
    <name evidence="3" type="ORF">SAMN05660653_01292</name>
</gene>
<dbReference type="PIRSF" id="PIRSF004555">
    <property type="entry name" value="UCP004555"/>
    <property type="match status" value="1"/>
</dbReference>
<dbReference type="Proteomes" id="UP000198771">
    <property type="component" value="Unassembled WGS sequence"/>
</dbReference>
<dbReference type="Pfam" id="PF02575">
    <property type="entry name" value="YbaB_DNA_bd"/>
    <property type="match status" value="1"/>
</dbReference>
<dbReference type="GO" id="GO:0005829">
    <property type="term" value="C:cytosol"/>
    <property type="evidence" value="ECO:0007669"/>
    <property type="project" value="TreeGrafter"/>
</dbReference>
<keyword evidence="1 2" id="KW-0238">DNA-binding</keyword>
<comment type="similarity">
    <text evidence="2">Belongs to the YbaB/EbfC family.</text>
</comment>
<dbReference type="PANTHER" id="PTHR33449:SF1">
    <property type="entry name" value="NUCLEOID-ASSOCIATED PROTEIN YBAB"/>
    <property type="match status" value="1"/>
</dbReference>
<comment type="subunit">
    <text evidence="2">Homodimer.</text>
</comment>
<comment type="function">
    <text evidence="2">Binds to DNA and alters its conformation. May be involved in regulation of gene expression, nucleoid organization and DNA protection.</text>
</comment>
<organism evidence="3 4">
    <name type="scientific">Desulfonatronum thiosulfatophilum</name>
    <dbReference type="NCBI Taxonomy" id="617002"/>
    <lineage>
        <taxon>Bacteria</taxon>
        <taxon>Pseudomonadati</taxon>
        <taxon>Thermodesulfobacteriota</taxon>
        <taxon>Desulfovibrionia</taxon>
        <taxon>Desulfovibrionales</taxon>
        <taxon>Desulfonatronaceae</taxon>
        <taxon>Desulfonatronum</taxon>
    </lineage>
</organism>
<dbReference type="SUPFAM" id="SSF82607">
    <property type="entry name" value="YbaB-like"/>
    <property type="match status" value="1"/>
</dbReference>
<name>A0A1G6C1U2_9BACT</name>
<dbReference type="HAMAP" id="MF_00274">
    <property type="entry name" value="DNA_YbaB_EbfC"/>
    <property type="match status" value="1"/>
</dbReference>
<evidence type="ECO:0000256" key="1">
    <source>
        <dbReference type="ARBA" id="ARBA00023125"/>
    </source>
</evidence>
<dbReference type="GO" id="GO:0043590">
    <property type="term" value="C:bacterial nucleoid"/>
    <property type="evidence" value="ECO:0007669"/>
    <property type="project" value="UniProtKB-UniRule"/>
</dbReference>
<accession>A0A1G6C1U2</accession>
<evidence type="ECO:0000313" key="4">
    <source>
        <dbReference type="Proteomes" id="UP000198771"/>
    </source>
</evidence>
<dbReference type="EMBL" id="FMXO01000006">
    <property type="protein sequence ID" value="SDB26832.1"/>
    <property type="molecule type" value="Genomic_DNA"/>
</dbReference>
<protein>
    <recommendedName>
        <fullName evidence="2">Nucleoid-associated protein SAMN05660653_01292</fullName>
    </recommendedName>
</protein>
<dbReference type="InterPro" id="IPR036894">
    <property type="entry name" value="YbaB-like_sf"/>
</dbReference>
<dbReference type="Gene3D" id="3.30.1310.10">
    <property type="entry name" value="Nucleoid-associated protein YbaB-like domain"/>
    <property type="match status" value="1"/>
</dbReference>
<dbReference type="PANTHER" id="PTHR33449">
    <property type="entry name" value="NUCLEOID-ASSOCIATED PROTEIN YBAB"/>
    <property type="match status" value="1"/>
</dbReference>
<comment type="subcellular location">
    <subcellularLocation>
        <location evidence="2">Cytoplasm</location>
        <location evidence="2">Nucleoid</location>
    </subcellularLocation>
</comment>
<evidence type="ECO:0000256" key="2">
    <source>
        <dbReference type="HAMAP-Rule" id="MF_00274"/>
    </source>
</evidence>
<dbReference type="NCBIfam" id="TIGR00103">
    <property type="entry name" value="DNA_YbaB_EbfC"/>
    <property type="match status" value="1"/>
</dbReference>
<keyword evidence="4" id="KW-1185">Reference proteome</keyword>
<sequence>MMKGMGDLVRQAQMMQNKISKLQEEVGKRTVEASAGGGMVSVTANGAQEVLAVKIDPAVVNPEDVEMLQDLVLAAVNEAMKKAGDMMKEEMAQVTGGLKIPGMF</sequence>
<dbReference type="STRING" id="617002.SAMN05660653_01292"/>